<dbReference type="Gene3D" id="3.40.50.150">
    <property type="entry name" value="Vaccinia Virus protein VP39"/>
    <property type="match status" value="1"/>
</dbReference>
<dbReference type="KEGG" id="yag:AABB28_02830"/>
<dbReference type="InterPro" id="IPR029063">
    <property type="entry name" value="SAM-dependent_MTases_sf"/>
</dbReference>
<dbReference type="Proteomes" id="UP001451782">
    <property type="component" value="Chromosome"/>
</dbReference>
<protein>
    <submittedName>
        <fullName evidence="1">Uncharacterized protein</fullName>
    </submittedName>
</protein>
<sequence>MHKNKDLPSFWNRVARRYAATPMRNQAAYEATLERISAHLKPTDPVLELGCGTQSTALRLSPRRKAGKRR</sequence>
<gene>
    <name evidence="1" type="ORF">AABB28_02830</name>
</gene>
<name>A0AAN0M9Z6_9RHOB</name>
<reference evidence="1 2" key="1">
    <citation type="submission" date="2024-04" db="EMBL/GenBank/DDBJ databases">
        <title>Phylogenomic analyses of a clade within the roseobacter group suggest taxonomic reassignments of species of the genera Aestuariivita, Citreicella, Loktanella, Nautella, Pelagibaca, Ruegeria, Thalassobius, Thiobacimonas and Tropicibacter, and the proposal o.</title>
        <authorList>
            <person name="Jeon C.O."/>
        </authorList>
    </citation>
    <scope>NUCLEOTIDE SEQUENCE [LARGE SCALE GENOMIC DNA]</scope>
    <source>
        <strain evidence="1 2">G8-12</strain>
    </source>
</reference>
<dbReference type="RefSeq" id="WP_342070622.1">
    <property type="nucleotide sequence ID" value="NZ_CP151762.1"/>
</dbReference>
<accession>A0AAN0M9Z6</accession>
<dbReference type="AlphaFoldDB" id="A0AAN0M9Z6"/>
<dbReference type="SUPFAM" id="SSF53335">
    <property type="entry name" value="S-adenosyl-L-methionine-dependent methyltransferases"/>
    <property type="match status" value="1"/>
</dbReference>
<evidence type="ECO:0000313" key="2">
    <source>
        <dbReference type="Proteomes" id="UP001451782"/>
    </source>
</evidence>
<proteinExistence type="predicted"/>
<evidence type="ECO:0000313" key="1">
    <source>
        <dbReference type="EMBL" id="WZU64256.1"/>
    </source>
</evidence>
<dbReference type="EMBL" id="CP151762">
    <property type="protein sequence ID" value="WZU64256.1"/>
    <property type="molecule type" value="Genomic_DNA"/>
</dbReference>
<keyword evidence="2" id="KW-1185">Reference proteome</keyword>
<organism evidence="1 2">
    <name type="scientific">Yoonia algicola</name>
    <dbReference type="NCBI Taxonomy" id="3137368"/>
    <lineage>
        <taxon>Bacteria</taxon>
        <taxon>Pseudomonadati</taxon>
        <taxon>Pseudomonadota</taxon>
        <taxon>Alphaproteobacteria</taxon>
        <taxon>Rhodobacterales</taxon>
        <taxon>Paracoccaceae</taxon>
        <taxon>Yoonia</taxon>
    </lineage>
</organism>